<evidence type="ECO:0000256" key="1">
    <source>
        <dbReference type="ARBA" id="ARBA00004123"/>
    </source>
</evidence>
<evidence type="ECO:0000256" key="2">
    <source>
        <dbReference type="ARBA" id="ARBA00022491"/>
    </source>
</evidence>
<feature type="compositionally biased region" description="Polar residues" evidence="7">
    <location>
        <begin position="29"/>
        <end position="52"/>
    </location>
</feature>
<dbReference type="Proteomes" id="UP000594263">
    <property type="component" value="Unplaced"/>
</dbReference>
<evidence type="ECO:0000259" key="8">
    <source>
        <dbReference type="PROSITE" id="PS51754"/>
    </source>
</evidence>
<dbReference type="GO" id="GO:0005634">
    <property type="term" value="C:nucleus"/>
    <property type="evidence" value="ECO:0007669"/>
    <property type="project" value="UniProtKB-SubCell"/>
</dbReference>
<protein>
    <recommendedName>
        <fullName evidence="6">Transcription repressor</fullName>
    </recommendedName>
    <alternativeName>
        <fullName evidence="6">Ovate family protein</fullName>
    </alternativeName>
</protein>
<sequence>MSRRKLHLNKVIVTLSCSCMKPKLSTICDTKPTSSSATKPNTNKQQPASKNYSAAHAEAATSYYYESPNMKSPATMGGRFGRMGGDGLSILQMILENEIYSKDDLRELLNCFLQLNEPYYHGIIIRAFTEI</sequence>
<evidence type="ECO:0000313" key="9">
    <source>
        <dbReference type="EnsemblPlants" id="Kaladp1271s0001.1.v1.1"/>
    </source>
</evidence>
<dbReference type="Gramene" id="Kaladp1271s0001.1.v1.1">
    <property type="protein sequence ID" value="Kaladp1271s0001.1.v1.1"/>
    <property type="gene ID" value="Kaladp1271s0001.v1.1"/>
</dbReference>
<keyword evidence="2 6" id="KW-0678">Repressor</keyword>
<comment type="function">
    <text evidence="6">Transcriptional repressor that regulates multiple aspects of plant growth and development.</text>
</comment>
<dbReference type="InterPro" id="IPR038933">
    <property type="entry name" value="Ovate"/>
</dbReference>
<keyword evidence="3 6" id="KW-0805">Transcription regulation</keyword>
<feature type="domain" description="OVATE" evidence="8">
    <location>
        <begin position="74"/>
        <end position="131"/>
    </location>
</feature>
<keyword evidence="5 6" id="KW-0539">Nucleus</keyword>
<evidence type="ECO:0000256" key="4">
    <source>
        <dbReference type="ARBA" id="ARBA00023163"/>
    </source>
</evidence>
<evidence type="ECO:0000256" key="5">
    <source>
        <dbReference type="ARBA" id="ARBA00023242"/>
    </source>
</evidence>
<dbReference type="PANTHER" id="PTHR33057">
    <property type="entry name" value="TRANSCRIPTION REPRESSOR OFP7-RELATED"/>
    <property type="match status" value="1"/>
</dbReference>
<dbReference type="InterPro" id="IPR006458">
    <property type="entry name" value="Ovate_C"/>
</dbReference>
<name>A0A7N0VNE2_KALFE</name>
<keyword evidence="4 6" id="KW-0804">Transcription</keyword>
<evidence type="ECO:0000313" key="10">
    <source>
        <dbReference type="Proteomes" id="UP000594263"/>
    </source>
</evidence>
<reference evidence="9" key="1">
    <citation type="submission" date="2021-01" db="UniProtKB">
        <authorList>
            <consortium name="EnsemblPlants"/>
        </authorList>
    </citation>
    <scope>IDENTIFICATION</scope>
</reference>
<dbReference type="PROSITE" id="PS51754">
    <property type="entry name" value="OVATE"/>
    <property type="match status" value="1"/>
</dbReference>
<evidence type="ECO:0000256" key="3">
    <source>
        <dbReference type="ARBA" id="ARBA00023015"/>
    </source>
</evidence>
<evidence type="ECO:0000256" key="7">
    <source>
        <dbReference type="SAM" id="MobiDB-lite"/>
    </source>
</evidence>
<organism evidence="9 10">
    <name type="scientific">Kalanchoe fedtschenkoi</name>
    <name type="common">Lavender scallops</name>
    <name type="synonym">South American air plant</name>
    <dbReference type="NCBI Taxonomy" id="63787"/>
    <lineage>
        <taxon>Eukaryota</taxon>
        <taxon>Viridiplantae</taxon>
        <taxon>Streptophyta</taxon>
        <taxon>Embryophyta</taxon>
        <taxon>Tracheophyta</taxon>
        <taxon>Spermatophyta</taxon>
        <taxon>Magnoliopsida</taxon>
        <taxon>eudicotyledons</taxon>
        <taxon>Gunneridae</taxon>
        <taxon>Pentapetalae</taxon>
        <taxon>Saxifragales</taxon>
        <taxon>Crassulaceae</taxon>
        <taxon>Kalanchoe</taxon>
    </lineage>
</organism>
<dbReference type="Pfam" id="PF04844">
    <property type="entry name" value="Ovate"/>
    <property type="match status" value="1"/>
</dbReference>
<proteinExistence type="predicted"/>
<dbReference type="AlphaFoldDB" id="A0A7N0VNE2"/>
<comment type="subcellular location">
    <subcellularLocation>
        <location evidence="1 6">Nucleus</location>
    </subcellularLocation>
</comment>
<accession>A0A7N0VNE2</accession>
<dbReference type="EnsemblPlants" id="Kaladp1271s0001.1.v1.1">
    <property type="protein sequence ID" value="Kaladp1271s0001.1.v1.1"/>
    <property type="gene ID" value="Kaladp1271s0001.v1.1"/>
</dbReference>
<evidence type="ECO:0000256" key="6">
    <source>
        <dbReference type="RuleBase" id="RU367028"/>
    </source>
</evidence>
<dbReference type="PANTHER" id="PTHR33057:SF70">
    <property type="entry name" value="TRANSCRIPTION REPRESSOR-RELATED"/>
    <property type="match status" value="1"/>
</dbReference>
<feature type="region of interest" description="Disordered" evidence="7">
    <location>
        <begin position="29"/>
        <end position="54"/>
    </location>
</feature>
<keyword evidence="10" id="KW-1185">Reference proteome</keyword>
<dbReference type="GO" id="GO:0045892">
    <property type="term" value="P:negative regulation of DNA-templated transcription"/>
    <property type="evidence" value="ECO:0007669"/>
    <property type="project" value="UniProtKB-UniRule"/>
</dbReference>